<dbReference type="GO" id="GO:0005506">
    <property type="term" value="F:iron ion binding"/>
    <property type="evidence" value="ECO:0007669"/>
    <property type="project" value="InterPro"/>
</dbReference>
<dbReference type="PRINTS" id="PR00463">
    <property type="entry name" value="EP450I"/>
</dbReference>
<dbReference type="InterPro" id="IPR036396">
    <property type="entry name" value="Cyt_P450_sf"/>
</dbReference>
<dbReference type="GO" id="GO:0020037">
    <property type="term" value="F:heme binding"/>
    <property type="evidence" value="ECO:0007669"/>
    <property type="project" value="InterPro"/>
</dbReference>
<keyword evidence="3" id="KW-0408">Iron</keyword>
<dbReference type="GO" id="GO:0006805">
    <property type="term" value="P:xenobiotic metabolic process"/>
    <property type="evidence" value="ECO:0007669"/>
    <property type="project" value="TreeGrafter"/>
</dbReference>
<evidence type="ECO:0000313" key="5">
    <source>
        <dbReference type="EMBL" id="CEK86413.1"/>
    </source>
</evidence>
<dbReference type="GO" id="GO:0005737">
    <property type="term" value="C:cytoplasm"/>
    <property type="evidence" value="ECO:0007669"/>
    <property type="project" value="TreeGrafter"/>
</dbReference>
<name>A0A0B7B065_9EUPU</name>
<dbReference type="SUPFAM" id="SSF48264">
    <property type="entry name" value="Cytochrome P450"/>
    <property type="match status" value="1"/>
</dbReference>
<keyword evidence="2" id="KW-0479">Metal-binding</keyword>
<dbReference type="InterPro" id="IPR001128">
    <property type="entry name" value="Cyt_P450"/>
</dbReference>
<dbReference type="AlphaFoldDB" id="A0A0B7B065"/>
<dbReference type="PANTHER" id="PTHR24300:SF403">
    <property type="entry name" value="CYTOCHROME P450 306A1"/>
    <property type="match status" value="1"/>
</dbReference>
<dbReference type="GO" id="GO:0008395">
    <property type="term" value="F:steroid hydroxylase activity"/>
    <property type="evidence" value="ECO:0007669"/>
    <property type="project" value="TreeGrafter"/>
</dbReference>
<dbReference type="InterPro" id="IPR002401">
    <property type="entry name" value="Cyt_P450_E_grp-I"/>
</dbReference>
<dbReference type="GO" id="GO:0006082">
    <property type="term" value="P:organic acid metabolic process"/>
    <property type="evidence" value="ECO:0007669"/>
    <property type="project" value="TreeGrafter"/>
</dbReference>
<comment type="similarity">
    <text evidence="1">Belongs to the cytochrome P450 family.</text>
</comment>
<evidence type="ECO:0008006" key="6">
    <source>
        <dbReference type="Google" id="ProtNLM"/>
    </source>
</evidence>
<accession>A0A0B7B065</accession>
<evidence type="ECO:0000256" key="3">
    <source>
        <dbReference type="ARBA" id="ARBA00023004"/>
    </source>
</evidence>
<feature type="signal peptide" evidence="4">
    <location>
        <begin position="1"/>
        <end position="21"/>
    </location>
</feature>
<dbReference type="EMBL" id="HACG01039548">
    <property type="protein sequence ID" value="CEK86413.1"/>
    <property type="molecule type" value="Transcribed_RNA"/>
</dbReference>
<dbReference type="Gene3D" id="1.10.630.10">
    <property type="entry name" value="Cytochrome P450"/>
    <property type="match status" value="1"/>
</dbReference>
<protein>
    <recommendedName>
        <fullName evidence="6">Cytochrome P450</fullName>
    </recommendedName>
</protein>
<gene>
    <name evidence="5" type="primary">ORF153562</name>
</gene>
<evidence type="ECO:0000256" key="4">
    <source>
        <dbReference type="SAM" id="SignalP"/>
    </source>
</evidence>
<evidence type="ECO:0000256" key="1">
    <source>
        <dbReference type="ARBA" id="ARBA00010617"/>
    </source>
</evidence>
<dbReference type="Pfam" id="PF00067">
    <property type="entry name" value="p450"/>
    <property type="match status" value="1"/>
</dbReference>
<organism evidence="5">
    <name type="scientific">Arion vulgaris</name>
    <dbReference type="NCBI Taxonomy" id="1028688"/>
    <lineage>
        <taxon>Eukaryota</taxon>
        <taxon>Metazoa</taxon>
        <taxon>Spiralia</taxon>
        <taxon>Lophotrochozoa</taxon>
        <taxon>Mollusca</taxon>
        <taxon>Gastropoda</taxon>
        <taxon>Heterobranchia</taxon>
        <taxon>Euthyneura</taxon>
        <taxon>Panpulmonata</taxon>
        <taxon>Eupulmonata</taxon>
        <taxon>Stylommatophora</taxon>
        <taxon>Helicina</taxon>
        <taxon>Arionoidea</taxon>
        <taxon>Arionidae</taxon>
        <taxon>Arion</taxon>
    </lineage>
</organism>
<keyword evidence="4" id="KW-0732">Signal</keyword>
<reference evidence="5" key="1">
    <citation type="submission" date="2014-12" db="EMBL/GenBank/DDBJ databases">
        <title>Insight into the proteome of Arion vulgaris.</title>
        <authorList>
            <person name="Aradska J."/>
            <person name="Bulat T."/>
            <person name="Smidak R."/>
            <person name="Sarate P."/>
            <person name="Gangsoo J."/>
            <person name="Sialana F."/>
            <person name="Bilban M."/>
            <person name="Lubec G."/>
        </authorList>
    </citation>
    <scope>NUCLEOTIDE SEQUENCE</scope>
    <source>
        <tissue evidence="5">Skin</tissue>
    </source>
</reference>
<dbReference type="InterPro" id="IPR050182">
    <property type="entry name" value="Cytochrome_P450_fam2"/>
</dbReference>
<dbReference type="GO" id="GO:0016712">
    <property type="term" value="F:oxidoreductase activity, acting on paired donors, with incorporation or reduction of molecular oxygen, reduced flavin or flavoprotein as one donor, and incorporation of one atom of oxygen"/>
    <property type="evidence" value="ECO:0007669"/>
    <property type="project" value="TreeGrafter"/>
</dbReference>
<dbReference type="PANTHER" id="PTHR24300">
    <property type="entry name" value="CYTOCHROME P450 508A4-RELATED"/>
    <property type="match status" value="1"/>
</dbReference>
<proteinExistence type="inferred from homology"/>
<feature type="chain" id="PRO_5002127932" description="Cytochrome P450" evidence="4">
    <location>
        <begin position="22"/>
        <end position="345"/>
    </location>
</feature>
<sequence>MFQIVLAIVVLLLVARWWSSGRRKNLPPSPGIALPIVGHVYLLPKDPMALLEKWRLKYGNMYMLKFGSQPVVLLHDFSIFQEALLKHHDVFMDRHEKFLTETILENKGIFSLNGEQWKEQRHFVHRTLRDLGMGKNIMAERMHIEIKHYLQTIADTNGEPTDFAVLINATICNVISSIVFGGRFNHTDEKFLELLSVLNFFFHKFGSSAQVRVFPFLRYLPGDFFLYHELLKRAKRMKAIIWEIINTEGRKVNVNDDSFEDLYKPISLRLKRKKLQESQILQLMLRICWLLFGISLTLELRQAARQLPLVYFILFTSRIFKKNCSRRSKKMLAPIGTLIFQINQS</sequence>
<evidence type="ECO:0000256" key="2">
    <source>
        <dbReference type="ARBA" id="ARBA00022723"/>
    </source>
</evidence>